<dbReference type="Proteomes" id="UP000243006">
    <property type="component" value="Unassembled WGS sequence"/>
</dbReference>
<evidence type="ECO:0000313" key="2">
    <source>
        <dbReference type="Proteomes" id="UP000243006"/>
    </source>
</evidence>
<dbReference type="InterPro" id="IPR036322">
    <property type="entry name" value="WD40_repeat_dom_sf"/>
</dbReference>
<dbReference type="EMBL" id="LVZM01020005">
    <property type="protein sequence ID" value="OUC41727.1"/>
    <property type="molecule type" value="Genomic_DNA"/>
</dbReference>
<organism evidence="1 2">
    <name type="scientific">Trichinella nativa</name>
    <dbReference type="NCBI Taxonomy" id="6335"/>
    <lineage>
        <taxon>Eukaryota</taxon>
        <taxon>Metazoa</taxon>
        <taxon>Ecdysozoa</taxon>
        <taxon>Nematoda</taxon>
        <taxon>Enoplea</taxon>
        <taxon>Dorylaimia</taxon>
        <taxon>Trichinellida</taxon>
        <taxon>Trichinellidae</taxon>
        <taxon>Trichinella</taxon>
    </lineage>
</organism>
<comment type="caution">
    <text evidence="1">The sequence shown here is derived from an EMBL/GenBank/DDBJ whole genome shotgun (WGS) entry which is preliminary data.</text>
</comment>
<dbReference type="AlphaFoldDB" id="A0A1Y3ECY2"/>
<proteinExistence type="predicted"/>
<dbReference type="SUPFAM" id="SSF50978">
    <property type="entry name" value="WD40 repeat-like"/>
    <property type="match status" value="1"/>
</dbReference>
<accession>A0A1Y3ECY2</accession>
<reference evidence="1 2" key="1">
    <citation type="submission" date="2015-04" db="EMBL/GenBank/DDBJ databases">
        <title>Draft genome of the roundworm Trichinella nativa.</title>
        <authorList>
            <person name="Mitreva M."/>
        </authorList>
    </citation>
    <scope>NUCLEOTIDE SEQUENCE [LARGE SCALE GENOMIC DNA]</scope>
    <source>
        <strain evidence="1 2">ISS45</strain>
    </source>
</reference>
<protein>
    <recommendedName>
        <fullName evidence="3">WD domain, G-beta repeat protein</fullName>
    </recommendedName>
</protein>
<dbReference type="InterPro" id="IPR015943">
    <property type="entry name" value="WD40/YVTN_repeat-like_dom_sf"/>
</dbReference>
<evidence type="ECO:0000313" key="1">
    <source>
        <dbReference type="EMBL" id="OUC41727.1"/>
    </source>
</evidence>
<feature type="non-terminal residue" evidence="1">
    <location>
        <position position="161"/>
    </location>
</feature>
<name>A0A1Y3ECY2_9BILA</name>
<feature type="non-terminal residue" evidence="1">
    <location>
        <position position="1"/>
    </location>
</feature>
<evidence type="ECO:0008006" key="3">
    <source>
        <dbReference type="Google" id="ProtNLM"/>
    </source>
</evidence>
<dbReference type="Gene3D" id="2.130.10.10">
    <property type="entry name" value="YVTN repeat-like/Quinoprotein amine dehydrogenase"/>
    <property type="match status" value="1"/>
</dbReference>
<sequence length="161" mass="17806">LDDHLKRSSTETEDDLDCQRTPSPILNHLCNGLGFILDENILGPKLLQVREFEVDDCGVELRFCLPARHYPWVLCCDMEGSAKILEISQGRVSGGLDLQSRRNDRSTTMHITSCGFNGDDSLLAIGRADGVVELWNPADFGLRCRFAGHHSGPVLFCAFTG</sequence>
<gene>
    <name evidence="1" type="ORF">D917_10729</name>
</gene>